<dbReference type="AlphaFoldDB" id="X1BBI6"/>
<organism evidence="1">
    <name type="scientific">marine sediment metagenome</name>
    <dbReference type="NCBI Taxonomy" id="412755"/>
    <lineage>
        <taxon>unclassified sequences</taxon>
        <taxon>metagenomes</taxon>
        <taxon>ecological metagenomes</taxon>
    </lineage>
</organism>
<dbReference type="InterPro" id="IPR029058">
    <property type="entry name" value="AB_hydrolase_fold"/>
</dbReference>
<gene>
    <name evidence="1" type="ORF">S01H4_23904</name>
</gene>
<feature type="non-terminal residue" evidence="1">
    <location>
        <position position="1"/>
    </location>
</feature>
<name>X1BBI6_9ZZZZ</name>
<dbReference type="SUPFAM" id="SSF53474">
    <property type="entry name" value="alpha/beta-Hydrolases"/>
    <property type="match status" value="1"/>
</dbReference>
<comment type="caution">
    <text evidence="1">The sequence shown here is derived from an EMBL/GenBank/DDBJ whole genome shotgun (WGS) entry which is preliminary data.</text>
</comment>
<proteinExistence type="predicted"/>
<reference evidence="1" key="1">
    <citation type="journal article" date="2014" name="Front. Microbiol.">
        <title>High frequency of phylogenetically diverse reductive dehalogenase-homologous genes in deep subseafloor sedimentary metagenomes.</title>
        <authorList>
            <person name="Kawai M."/>
            <person name="Futagami T."/>
            <person name="Toyoda A."/>
            <person name="Takaki Y."/>
            <person name="Nishi S."/>
            <person name="Hori S."/>
            <person name="Arai W."/>
            <person name="Tsubouchi T."/>
            <person name="Morono Y."/>
            <person name="Uchiyama I."/>
            <person name="Ito T."/>
            <person name="Fujiyama A."/>
            <person name="Inagaki F."/>
            <person name="Takami H."/>
        </authorList>
    </citation>
    <scope>NUCLEOTIDE SEQUENCE</scope>
    <source>
        <strain evidence="1">Expedition CK06-06</strain>
    </source>
</reference>
<evidence type="ECO:0008006" key="2">
    <source>
        <dbReference type="Google" id="ProtNLM"/>
    </source>
</evidence>
<protein>
    <recommendedName>
        <fullName evidence="2">Peptidase S9 prolyl oligopeptidase catalytic domain-containing protein</fullName>
    </recommendedName>
</protein>
<sequence>WNTPILIITGANDLRIPYTESLQAFNAAQLRGIFSGRKNVYVNGDRNFQR</sequence>
<accession>X1BBI6</accession>
<dbReference type="EMBL" id="BART01011155">
    <property type="protein sequence ID" value="GAG81463.1"/>
    <property type="molecule type" value="Genomic_DNA"/>
</dbReference>
<evidence type="ECO:0000313" key="1">
    <source>
        <dbReference type="EMBL" id="GAG81463.1"/>
    </source>
</evidence>